<keyword evidence="7" id="KW-1185">Reference proteome</keyword>
<sequence length="884" mass="98992">MAAELHATVLHDRHVELGAQMVEFGGWDMPIQYPAGIVQEHLATRKNAGIFDVSHMGRFIFRGKNAVAFLQCTLTNNAAALEPGQSQYTLIPNERGGAVDDAYLYYFDKGEYLLVVNAANREKDWDHFQRILKRFDQVELEDHTSKIAMISLQGPRSKEILTQLMDSGQLPEPLRNSLSTVTIQGQKVRVARTGYTGEPICFELFIASEHAQTLWDLLLEKGAEPIGLGARDTLRLEAGLPLYGHELGSDPDGQEIPIFAIGLARFAVSFSLLKGEFLGKQFLFQQFKALKKIMDRDYSEIEYLPRRVMPVALAGKGIARAGSPVFRNGKQVGYVTSGTMVPYWKIAGEGIESALTDESGKRAIGLALVDSNLLEGDRLEVEIRGKRTEAVLVPYHLRSEAPPYSRPITYEQLFEKEKEVVPAKEMTQKVNTLLKKAIENTIWRQRQCINLIPSEQTPSPMTRLLSIMDPVCRYAEHKPVKAFDDAEVFYYQGTKFISEVETLLIEELKKYLGCANVETRVVSGQMANTAVFSAMVDYINRADRKSEQRRLRKVMNNHIIRGGHLSAQPMGALRDFVARDPVTEKPAVVNFPVLPDNPYKIDVAACRELIAEHQPELIILGKSMVIHKEPVAEMRALIDELNPGCVLMYDMAHVLGLIGPYFQEPFKEGANIVTGSTHKTYFGTQRGVIGANYIEEDAAYPLWEAIGRRAFPGSVSNHHLGTLLGLLMAAYEMNHFKDEYQKRVIANAKAFAQALKDVGLQVAGDPSISYTETHQVVMLVGYAKGPEIAERLEANNIVVNYQATPEEEGFTASGGIRMGVSEMTRFGMQAQDFQELAQFMHDVIIENKTVKDDVAAFRKHFLDLRFCFKGDEFDALIQQLHQLV</sequence>
<dbReference type="Gene3D" id="3.90.1150.10">
    <property type="entry name" value="Aspartate Aminotransferase, domain 1"/>
    <property type="match status" value="1"/>
</dbReference>
<dbReference type="Pfam" id="PF01571">
    <property type="entry name" value="GCV_T"/>
    <property type="match status" value="1"/>
</dbReference>
<dbReference type="PANTHER" id="PTHR43757">
    <property type="entry name" value="AMINOMETHYLTRANSFERASE"/>
    <property type="match status" value="1"/>
</dbReference>
<dbReference type="SUPFAM" id="SSF53383">
    <property type="entry name" value="PLP-dependent transferases"/>
    <property type="match status" value="1"/>
</dbReference>
<dbReference type="InterPro" id="IPR028896">
    <property type="entry name" value="GcvT/YgfZ/DmdA"/>
</dbReference>
<dbReference type="InterPro" id="IPR015424">
    <property type="entry name" value="PyrdxlP-dep_Trfase"/>
</dbReference>
<dbReference type="InterPro" id="IPR015421">
    <property type="entry name" value="PyrdxlP-dep_Trfase_major"/>
</dbReference>
<dbReference type="NCBIfam" id="TIGR00528">
    <property type="entry name" value="gcvT"/>
    <property type="match status" value="1"/>
</dbReference>
<feature type="domain" description="Serine hydroxymethyltransferase-like" evidence="4">
    <location>
        <begin position="434"/>
        <end position="840"/>
    </location>
</feature>
<keyword evidence="6" id="KW-0489">Methyltransferase</keyword>
<evidence type="ECO:0000313" key="6">
    <source>
        <dbReference type="EMBL" id="GAK59049.1"/>
    </source>
</evidence>
<dbReference type="GO" id="GO:0005829">
    <property type="term" value="C:cytosol"/>
    <property type="evidence" value="ECO:0007669"/>
    <property type="project" value="TreeGrafter"/>
</dbReference>
<dbReference type="Gene3D" id="3.40.640.10">
    <property type="entry name" value="Type I PLP-dependent aspartate aminotransferase-like (Major domain)"/>
    <property type="match status" value="1"/>
</dbReference>
<accession>A0A081C394</accession>
<proteinExistence type="inferred from homology"/>
<keyword evidence="3 6" id="KW-0808">Transferase</keyword>
<dbReference type="SUPFAM" id="SSF101790">
    <property type="entry name" value="Aminomethyltransferase beta-barrel domain"/>
    <property type="match status" value="1"/>
</dbReference>
<dbReference type="Pfam" id="PF00464">
    <property type="entry name" value="SHMT"/>
    <property type="match status" value="1"/>
</dbReference>
<evidence type="ECO:0000256" key="3">
    <source>
        <dbReference type="ARBA" id="ARBA00022679"/>
    </source>
</evidence>
<dbReference type="PANTHER" id="PTHR43757:SF2">
    <property type="entry name" value="AMINOMETHYLTRANSFERASE, MITOCHONDRIAL"/>
    <property type="match status" value="1"/>
</dbReference>
<dbReference type="eggNOG" id="COG0404">
    <property type="taxonomic scope" value="Bacteria"/>
</dbReference>
<dbReference type="FunFam" id="3.30.70.1400:FF:000001">
    <property type="entry name" value="Aminomethyltransferase"/>
    <property type="match status" value="1"/>
</dbReference>
<evidence type="ECO:0000259" key="5">
    <source>
        <dbReference type="Pfam" id="PF01571"/>
    </source>
</evidence>
<comment type="similarity">
    <text evidence="1">Belongs to the GcvT family.</text>
</comment>
<dbReference type="SUPFAM" id="SSF103025">
    <property type="entry name" value="Folate-binding domain"/>
    <property type="match status" value="1"/>
</dbReference>
<dbReference type="GO" id="GO:0004047">
    <property type="term" value="F:aminomethyltransferase activity"/>
    <property type="evidence" value="ECO:0007669"/>
    <property type="project" value="InterPro"/>
</dbReference>
<dbReference type="InterPro" id="IPR006223">
    <property type="entry name" value="GcvT"/>
</dbReference>
<dbReference type="GO" id="GO:0008483">
    <property type="term" value="F:transaminase activity"/>
    <property type="evidence" value="ECO:0007669"/>
    <property type="project" value="UniProtKB-KW"/>
</dbReference>
<dbReference type="InterPro" id="IPR029043">
    <property type="entry name" value="GcvT/YgfZ_C"/>
</dbReference>
<organism evidence="6">
    <name type="scientific">Vecturithrix granuli</name>
    <dbReference type="NCBI Taxonomy" id="1499967"/>
    <lineage>
        <taxon>Bacteria</taxon>
        <taxon>Candidatus Moduliflexota</taxon>
        <taxon>Candidatus Vecturitrichia</taxon>
        <taxon>Candidatus Vecturitrichales</taxon>
        <taxon>Candidatus Vecturitrichaceae</taxon>
        <taxon>Candidatus Vecturithrix</taxon>
    </lineage>
</organism>
<dbReference type="InterPro" id="IPR027266">
    <property type="entry name" value="TrmE/GcvT-like"/>
</dbReference>
<gene>
    <name evidence="6" type="ORF">U27_06025</name>
</gene>
<dbReference type="InterPro" id="IPR015422">
    <property type="entry name" value="PyrdxlP-dep_Trfase_small"/>
</dbReference>
<dbReference type="EMBL" id="DF820469">
    <property type="protein sequence ID" value="GAK59049.1"/>
    <property type="molecule type" value="Genomic_DNA"/>
</dbReference>
<dbReference type="InterPro" id="IPR006222">
    <property type="entry name" value="GCVT_N"/>
</dbReference>
<dbReference type="eggNOG" id="COG0112">
    <property type="taxonomic scope" value="Bacteria"/>
</dbReference>
<dbReference type="NCBIfam" id="NF001567">
    <property type="entry name" value="PRK00389.1"/>
    <property type="match status" value="1"/>
</dbReference>
<dbReference type="STRING" id="1499967.U27_06025"/>
<feature type="domain" description="GCVT N-terminal" evidence="5">
    <location>
        <begin position="10"/>
        <end position="250"/>
    </location>
</feature>
<dbReference type="Proteomes" id="UP000030661">
    <property type="component" value="Unassembled WGS sequence"/>
</dbReference>
<dbReference type="InterPro" id="IPR039429">
    <property type="entry name" value="SHMT-like_dom"/>
</dbReference>
<evidence type="ECO:0000313" key="7">
    <source>
        <dbReference type="Proteomes" id="UP000030661"/>
    </source>
</evidence>
<keyword evidence="2" id="KW-0032">Aminotransferase</keyword>
<reference evidence="6" key="1">
    <citation type="journal article" date="2015" name="PeerJ">
        <title>First genomic representation of candidate bacterial phylum KSB3 points to enhanced environmental sensing as a trigger of wastewater bulking.</title>
        <authorList>
            <person name="Sekiguchi Y."/>
            <person name="Ohashi A."/>
            <person name="Parks D.H."/>
            <person name="Yamauchi T."/>
            <person name="Tyson G.W."/>
            <person name="Hugenholtz P."/>
        </authorList>
    </citation>
    <scope>NUCLEOTIDE SEQUENCE [LARGE SCALE GENOMIC DNA]</scope>
</reference>
<dbReference type="HOGENOM" id="CLU_323318_0_0_0"/>
<dbReference type="Gene3D" id="3.30.1360.120">
    <property type="entry name" value="Probable tRNA modification gtpase trme, domain 1"/>
    <property type="match status" value="1"/>
</dbReference>
<evidence type="ECO:0000259" key="4">
    <source>
        <dbReference type="Pfam" id="PF00464"/>
    </source>
</evidence>
<dbReference type="GO" id="GO:0005960">
    <property type="term" value="C:glycine cleavage complex"/>
    <property type="evidence" value="ECO:0007669"/>
    <property type="project" value="InterPro"/>
</dbReference>
<name>A0A081C394_VECG1</name>
<protein>
    <submittedName>
        <fullName evidence="6">Aminomethyltransferase</fullName>
    </submittedName>
</protein>
<dbReference type="GO" id="GO:0008168">
    <property type="term" value="F:methyltransferase activity"/>
    <property type="evidence" value="ECO:0007669"/>
    <property type="project" value="UniProtKB-KW"/>
</dbReference>
<evidence type="ECO:0000256" key="1">
    <source>
        <dbReference type="ARBA" id="ARBA00008609"/>
    </source>
</evidence>
<dbReference type="GO" id="GO:0006546">
    <property type="term" value="P:glycine catabolic process"/>
    <property type="evidence" value="ECO:0007669"/>
    <property type="project" value="InterPro"/>
</dbReference>
<evidence type="ECO:0000256" key="2">
    <source>
        <dbReference type="ARBA" id="ARBA00022576"/>
    </source>
</evidence>
<dbReference type="AlphaFoldDB" id="A0A081C394"/>
<dbReference type="GO" id="GO:0032259">
    <property type="term" value="P:methylation"/>
    <property type="evidence" value="ECO:0007669"/>
    <property type="project" value="UniProtKB-KW"/>
</dbReference>